<organism evidence="1">
    <name type="scientific">viral metagenome</name>
    <dbReference type="NCBI Taxonomy" id="1070528"/>
    <lineage>
        <taxon>unclassified sequences</taxon>
        <taxon>metagenomes</taxon>
        <taxon>organismal metagenomes</taxon>
    </lineage>
</organism>
<dbReference type="AlphaFoldDB" id="A0A6H1ZHM3"/>
<evidence type="ECO:0000313" key="3">
    <source>
        <dbReference type="EMBL" id="QJA93518.1"/>
    </source>
</evidence>
<evidence type="ECO:0000313" key="4">
    <source>
        <dbReference type="EMBL" id="QJH97136.1"/>
    </source>
</evidence>
<reference evidence="1" key="1">
    <citation type="submission" date="2020-03" db="EMBL/GenBank/DDBJ databases">
        <title>The deep terrestrial virosphere.</title>
        <authorList>
            <person name="Holmfeldt K."/>
            <person name="Nilsson E."/>
            <person name="Simone D."/>
            <person name="Lopez-Fernandez M."/>
            <person name="Wu X."/>
            <person name="de Brujin I."/>
            <person name="Lundin D."/>
            <person name="Andersson A."/>
            <person name="Bertilsson S."/>
            <person name="Dopson M."/>
        </authorList>
    </citation>
    <scope>NUCLEOTIDE SEQUENCE</scope>
    <source>
        <strain evidence="2">MM415A01050</strain>
        <strain evidence="3">MM415B04202</strain>
        <strain evidence="1">TM448A00578</strain>
        <strain evidence="4">TM448B00934</strain>
    </source>
</reference>
<gene>
    <name evidence="2" type="ORF">MM415A01050_0025</name>
    <name evidence="3" type="ORF">MM415B04202_0007</name>
    <name evidence="1" type="ORF">TM448A00578_0045</name>
    <name evidence="4" type="ORF">TM448B00934_0023</name>
</gene>
<evidence type="ECO:0000313" key="1">
    <source>
        <dbReference type="EMBL" id="QJA46959.1"/>
    </source>
</evidence>
<dbReference type="EMBL" id="MT142343">
    <property type="protein sequence ID" value="QJA78579.1"/>
    <property type="molecule type" value="Genomic_DNA"/>
</dbReference>
<proteinExistence type="predicted"/>
<protein>
    <submittedName>
        <fullName evidence="1">Uncharacterized protein</fullName>
    </submittedName>
</protein>
<name>A0A6H1ZHM3_9ZZZZ</name>
<sequence>MKTLSEQNKDVYDAMAMMQKEDHCGCAGVACDKCGTEMVFSDMCVLTSYPPQRNVRCPKCGYTGRAVG</sequence>
<evidence type="ECO:0000313" key="2">
    <source>
        <dbReference type="EMBL" id="QJA78579.1"/>
    </source>
</evidence>
<dbReference type="EMBL" id="MT143155">
    <property type="protein sequence ID" value="QJA93518.1"/>
    <property type="molecule type" value="Genomic_DNA"/>
</dbReference>
<dbReference type="EMBL" id="MT144674">
    <property type="protein sequence ID" value="QJH97136.1"/>
    <property type="molecule type" value="Genomic_DNA"/>
</dbReference>
<accession>A0A6H1ZHM3</accession>
<dbReference type="EMBL" id="MT144026">
    <property type="protein sequence ID" value="QJA46959.1"/>
    <property type="molecule type" value="Genomic_DNA"/>
</dbReference>